<dbReference type="PANTHER" id="PTHR31683">
    <property type="entry name" value="PECTATE LYASE 18-RELATED"/>
    <property type="match status" value="1"/>
</dbReference>
<keyword evidence="6" id="KW-1185">Reference proteome</keyword>
<dbReference type="PROSITE" id="PS51257">
    <property type="entry name" value="PROKAR_LIPOPROTEIN"/>
    <property type="match status" value="1"/>
</dbReference>
<evidence type="ECO:0000256" key="1">
    <source>
        <dbReference type="ARBA" id="ARBA00023239"/>
    </source>
</evidence>
<evidence type="ECO:0000259" key="4">
    <source>
        <dbReference type="SMART" id="SM00656"/>
    </source>
</evidence>
<dbReference type="InterPro" id="IPR011050">
    <property type="entry name" value="Pectin_lyase_fold/virulence"/>
</dbReference>
<dbReference type="InterPro" id="IPR045032">
    <property type="entry name" value="PEL"/>
</dbReference>
<keyword evidence="2" id="KW-0964">Secreted</keyword>
<dbReference type="SMART" id="SM00656">
    <property type="entry name" value="Amb_all"/>
    <property type="match status" value="1"/>
</dbReference>
<dbReference type="PANTHER" id="PTHR31683:SF18">
    <property type="entry name" value="PECTATE LYASE 21-RELATED"/>
    <property type="match status" value="1"/>
</dbReference>
<accession>A0ABU2ZYU1</accession>
<comment type="subcellular location">
    <subcellularLocation>
        <location evidence="2">Secreted</location>
    </subcellularLocation>
</comment>
<dbReference type="Gene3D" id="2.160.20.10">
    <property type="entry name" value="Single-stranded right-handed beta-helix, Pectin lyase-like"/>
    <property type="match status" value="2"/>
</dbReference>
<dbReference type="Proteomes" id="UP001266357">
    <property type="component" value="Unassembled WGS sequence"/>
</dbReference>
<feature type="domain" description="Pectate lyase" evidence="4">
    <location>
        <begin position="1899"/>
        <end position="2130"/>
    </location>
</feature>
<evidence type="ECO:0000256" key="2">
    <source>
        <dbReference type="RuleBase" id="RU361173"/>
    </source>
</evidence>
<gene>
    <name evidence="5" type="ORF">RM573_02755</name>
</gene>
<dbReference type="RefSeq" id="WP_311576871.1">
    <property type="nucleotide sequence ID" value="NZ_JAVRIF010000001.1"/>
</dbReference>
<dbReference type="InterPro" id="IPR012334">
    <property type="entry name" value="Pectin_lyas_fold"/>
</dbReference>
<dbReference type="Pfam" id="PF00544">
    <property type="entry name" value="Pectate_lyase_4"/>
    <property type="match status" value="1"/>
</dbReference>
<keyword evidence="2" id="KW-0624">Polysaccharide degradation</keyword>
<name>A0ABU2ZYU1_9GAMM</name>
<protein>
    <submittedName>
        <fullName evidence="5">Pectinesterase family protein</fullName>
    </submittedName>
</protein>
<evidence type="ECO:0000256" key="3">
    <source>
        <dbReference type="SAM" id="SignalP"/>
    </source>
</evidence>
<keyword evidence="3" id="KW-0732">Signal</keyword>
<proteinExistence type="inferred from homology"/>
<comment type="similarity">
    <text evidence="2">Belongs to the polysaccharide lyase 1 family.</text>
</comment>
<dbReference type="Gene3D" id="2.60.120.560">
    <property type="entry name" value="Exo-inulinase, domain 1"/>
    <property type="match status" value="1"/>
</dbReference>
<keyword evidence="2" id="KW-0119">Carbohydrate metabolism</keyword>
<feature type="signal peptide" evidence="3">
    <location>
        <begin position="1"/>
        <end position="21"/>
    </location>
</feature>
<evidence type="ECO:0000313" key="5">
    <source>
        <dbReference type="EMBL" id="MDT0602507.1"/>
    </source>
</evidence>
<dbReference type="InterPro" id="IPR002022">
    <property type="entry name" value="Pec_lyase"/>
</dbReference>
<dbReference type="EMBL" id="JAVRIF010000001">
    <property type="protein sequence ID" value="MDT0602507.1"/>
    <property type="molecule type" value="Genomic_DNA"/>
</dbReference>
<evidence type="ECO:0000313" key="6">
    <source>
        <dbReference type="Proteomes" id="UP001266357"/>
    </source>
</evidence>
<reference evidence="5 6" key="1">
    <citation type="submission" date="2023-09" db="EMBL/GenBank/DDBJ databases">
        <authorList>
            <person name="Rey-Velasco X."/>
        </authorList>
    </citation>
    <scope>NUCLEOTIDE SEQUENCE [LARGE SCALE GENOMIC DNA]</scope>
    <source>
        <strain evidence="5 6">W431</strain>
    </source>
</reference>
<organism evidence="5 6">
    <name type="scientific">Thalassotalea castellviae</name>
    <dbReference type="NCBI Taxonomy" id="3075612"/>
    <lineage>
        <taxon>Bacteria</taxon>
        <taxon>Pseudomonadati</taxon>
        <taxon>Pseudomonadota</taxon>
        <taxon>Gammaproteobacteria</taxon>
        <taxon>Alteromonadales</taxon>
        <taxon>Colwelliaceae</taxon>
        <taxon>Thalassotalea</taxon>
    </lineage>
</organism>
<sequence length="2393" mass="257696">MKTKNKLAMSIFTAIALIGCGAESTVNVKEAPLPPIQGVIVDSPIAGISYSSDSVSNGTTNADGQFDYFRGEAITFSIGEIIFPSVAATNIITPLEIFNTDTAFHPAVINALRLLQTLDSDGDPNNGISISDAAKNAAQLNLAEGQTVTEFFSQDAVDFDAAIHTWLADAGTVNSALISADQAILHFVDYIFEQYNSTQPNAFSTASFNGEVFNPFLSGSTASLEQLVFSPTDDTNQSGTFSRQIEGEEIAAGSYEFLFGNRVLAFTPSDSSETQYIISRSHNTVNDAYSVCYTTDASALASLVLTCDNDEDAKDNIIVFSQEQATTELEKLVELADQVGIALSEDFDTDTENFFSSNHKKLSDEQGAGALYFKTGGSPSLDETLGQLTLAGARFSIGNTTPEVETKSSNTSSSGIYNISEGFTISFDVIDHNGSGSLSLYVDNNTTSQGNSAHGDASKFYGKSINEENTPVGQRFSYTYVPGEDVVTGSDLTSPDARGVLSASIQTSFFQLRTDSAASIIIDNLTIETVATDVPDIEPPVDPPIEPPVEPPAIIPNVGLPFSADFIGITADIFSVDYQTIVDADGLEIPTYTRTGGSVNVVADGLEISSGRFTIGNTTPDVDTTGDDTSTTGVFDLSRPYNVVMDIISVDDPDGDNNFQIYVDNNTSSSSKSIHGGDSKFYSELINTLTPGTTLTVPGFIATKNSFLQLRTESGGTVVVNNIRIEYIDENLLLEETFNGTSAETFFTAEYKSLPSDATAPLYNITGGGSAMVFANDQLTLSGSRFTMGETNPGTDTADGVMPEGALDLSKPYKVFVDIVAIDSASTMTKDFQVYVDNNTSSSSKSHLGGDSKFFASDLADLNVGQTLEIEGLLASTNSFLQFRTESSATVTIDNIRIEYLDNKEIHSDDFETTTELFFTAEYLSLPDDETTPLYKKTGGTVVIEEGQLKLDSGRFSVGNTTPDVDTSVNDTVTTGIFDLSQPYNITFDLLLAEEPTDDKGNSFQIYVDNNTSSSSKSIHGGSSKFYSTPIADLTPGKMVIEGYIATETSFLQFRTESGGIVMIDNLKVEYLADPEDDTFSCAKATELYFCDDFTSGNLNNWQILASTNGSTAEGSFDILTLEGGNKAMRYTAGGAGGELIVASDTAMANVPDSGNYFVEATIRPRQNSTTANKQLYLLGRYDSAGNWYGGGLNLQNSSSSTQVEVAISSDGSISRPVQTKSPLLLGEKDGIDDGVWYTTRFEMIDGDLTVYLNGEKMGSINDSTYTAKGLIGIFTNNRSFELDNLKVGDPSVKPIQLTLDYKDPTWETTTTTEALIINVSAFQDDGLTADSFTVTSSNPSVVEVSIDGNVITLTPTGEGEATVIFVSGSDSNIVRTIDISVASGFVMPTAEYGDISDLVTPKISSISQYIDTNLSITFDSAITLGDLGEVRIYKEFDDSIVDLLKVDNKKGTNVDVISAPDKTRSLNYTPISIAEDGKTLNIDPRNDVLEYGESYYVVISDDVVNGAQLNGIDFAGLGENSNWTFTTKFTAPSGSDILVDDDGIADFRTLQGALSYVMNNIAKDAPATISVKDGIYNEMLYLRNQNNITIQGESRENTIVQYDNYESFNGGSSGRPVFLVESADMLVLNNFTLKNSHIRSNEYSNQAETIYFNSSDRLVANNMNFISEQDTLLIKGYSWFFNTLVAGNVDFIWGYPVAALFEESEIRTIGDSKNGATDIPVSGGYILQSRTPVETDPGFVFLNGEFTNGPGPLGNTVADDSTYIARSAGKADAFDNVTLINNKLDTHIITRGWYESPTANPEFPTAASGWREYGSMDINGNPLDLTSRIDGYELSENETTSFLTRAAIFTSYNSGSGWEPQPLDIPILPDEPSGGADIPEANVGYGFAGYNFEVTGGAGGTTITVDNGADLISALSDAKSSNTPIIIYVDGTITDANSGSNGTAIDIKDMDNVSIVGVADRGEFDGIGISIRRANNIIIQNLKIHEVLTQGKDGISIEGDDDGSTTSNIWIDHNELYGSLDVDKDYYDGLIDSKSGAENITISYNYLHDSWKTSLHGHSDNDDSPNKNRHITFHHNRFENLESRVPLFRFGKGHIYNNYYNNINSTAINSRMGAELHIENNYFENTQNPIVSFYSSQTGSWNTSGNFFGENVTWSTPDSGDLSAEDGTSTSSYEAPYDYVLEDAQDVKAIVISNAGVNKVDQSDLDIPEITDTTPVDPPIQSTLDLPFEENFSATDADEFFSNSYRDLSGAAGSDTPLFHRVTGNVEVSNGELTITGARISISNTTPEISTTDADTTTTGLLDLSVPYQISFKVVAVNGNTDKNFQIYVDNNTSSSSKSIHGGASKFYSVALKDHVTGQTYVVDGLVASSTSFITIRSESDATITIDDLTIK</sequence>
<dbReference type="Gene3D" id="2.60.40.1080">
    <property type="match status" value="1"/>
</dbReference>
<feature type="chain" id="PRO_5045646566" evidence="3">
    <location>
        <begin position="22"/>
        <end position="2393"/>
    </location>
</feature>
<comment type="caution">
    <text evidence="5">The sequence shown here is derived from an EMBL/GenBank/DDBJ whole genome shotgun (WGS) entry which is preliminary data.</text>
</comment>
<dbReference type="SUPFAM" id="SSF51126">
    <property type="entry name" value="Pectin lyase-like"/>
    <property type="match status" value="2"/>
</dbReference>
<keyword evidence="1 2" id="KW-0456">Lyase</keyword>